<evidence type="ECO:0000313" key="3">
    <source>
        <dbReference type="EMBL" id="MBL0707186.1"/>
    </source>
</evidence>
<dbReference type="InterPro" id="IPR006059">
    <property type="entry name" value="SBP"/>
</dbReference>
<dbReference type="Proteomes" id="UP000639051">
    <property type="component" value="Unassembled WGS sequence"/>
</dbReference>
<keyword evidence="1 2" id="KW-0732">Signal</keyword>
<dbReference type="EMBL" id="JAERRC010000046">
    <property type="protein sequence ID" value="MBL0707186.1"/>
    <property type="molecule type" value="Genomic_DNA"/>
</dbReference>
<reference evidence="3 4" key="1">
    <citation type="submission" date="2021-01" db="EMBL/GenBank/DDBJ databases">
        <title>Genome public.</title>
        <authorList>
            <person name="Liu C."/>
            <person name="Sun Q."/>
        </authorList>
    </citation>
    <scope>NUCLEOTIDE SEQUENCE [LARGE SCALE GENOMIC DNA]</scope>
    <source>
        <strain evidence="3 4">JC656</strain>
    </source>
</reference>
<name>A0ABS1KA66_9MICC</name>
<dbReference type="RefSeq" id="WP_189693639.1">
    <property type="nucleotide sequence ID" value="NZ_BNCM01000006.1"/>
</dbReference>
<dbReference type="Gene3D" id="3.40.190.10">
    <property type="entry name" value="Periplasmic binding protein-like II"/>
    <property type="match status" value="2"/>
</dbReference>
<feature type="chain" id="PRO_5046227329" evidence="2">
    <location>
        <begin position="27"/>
        <end position="348"/>
    </location>
</feature>
<proteinExistence type="predicted"/>
<comment type="caution">
    <text evidence="3">The sequence shown here is derived from an EMBL/GenBank/DDBJ whole genome shotgun (WGS) entry which is preliminary data.</text>
</comment>
<sequence length="348" mass="35402">MKYARSASIMLLAVALAVTGCSASPAAPTAAHTAAATPEDLVAAAQKEGSVRVYSSLSEGDQKKLAAGFQEKYGISVESLRLGGTTLPTRFESETAAGSPSGDVLLSTTLDFLLKATDEGALVPFTDSGVPAMLSGLPPTAELNQYAGIPMFQVLSTGFIYNTGMVSPADIPTSWQDLVASPLAGKTCAVSPDTSESLMVFMASLRNAGGDGVLSKLGSKIARWYPSVIPMNEAVASGECALGLNSAEFFAHAMKAKGAAVEFAAAPTAVYPVVGVAVAGAAQHPNAARLFMLYSLSSEGGATVNDVSIGSYGAMDAAKYPAGFSVLSPADQKAALGESADIMKLLGL</sequence>
<evidence type="ECO:0000313" key="4">
    <source>
        <dbReference type="Proteomes" id="UP000639051"/>
    </source>
</evidence>
<organism evidence="3 4">
    <name type="scientific">Sinomonas cellulolyticus</name>
    <dbReference type="NCBI Taxonomy" id="2801916"/>
    <lineage>
        <taxon>Bacteria</taxon>
        <taxon>Bacillati</taxon>
        <taxon>Actinomycetota</taxon>
        <taxon>Actinomycetes</taxon>
        <taxon>Micrococcales</taxon>
        <taxon>Micrococcaceae</taxon>
        <taxon>Sinomonas</taxon>
    </lineage>
</organism>
<evidence type="ECO:0000256" key="2">
    <source>
        <dbReference type="SAM" id="SignalP"/>
    </source>
</evidence>
<dbReference type="Pfam" id="PF13416">
    <property type="entry name" value="SBP_bac_8"/>
    <property type="match status" value="1"/>
</dbReference>
<keyword evidence="4" id="KW-1185">Reference proteome</keyword>
<accession>A0ABS1KA66</accession>
<dbReference type="PANTHER" id="PTHR30006:SF25">
    <property type="entry name" value="PHOSPHOGLYCERATE TRANSPORT REGULATORY PROTEIN PGTC"/>
    <property type="match status" value="1"/>
</dbReference>
<protein>
    <submittedName>
        <fullName evidence="3">Extracellular solute-binding protein</fullName>
    </submittedName>
</protein>
<dbReference type="PANTHER" id="PTHR30006">
    <property type="entry name" value="THIAMINE-BINDING PERIPLASMIC PROTEIN-RELATED"/>
    <property type="match status" value="1"/>
</dbReference>
<dbReference type="PROSITE" id="PS51257">
    <property type="entry name" value="PROKAR_LIPOPROTEIN"/>
    <property type="match status" value="1"/>
</dbReference>
<gene>
    <name evidence="3" type="ORF">JJE72_16960</name>
</gene>
<dbReference type="SUPFAM" id="SSF53850">
    <property type="entry name" value="Periplasmic binding protein-like II"/>
    <property type="match status" value="1"/>
</dbReference>
<evidence type="ECO:0000256" key="1">
    <source>
        <dbReference type="ARBA" id="ARBA00022729"/>
    </source>
</evidence>
<feature type="signal peptide" evidence="2">
    <location>
        <begin position="1"/>
        <end position="26"/>
    </location>
</feature>